<dbReference type="PANTHER" id="PTHR38693">
    <property type="entry name" value="UBIQUINONE BIOSYNTHESIS PROTEIN UBIJ"/>
    <property type="match status" value="1"/>
</dbReference>
<dbReference type="AlphaFoldDB" id="A0A447PYG4"/>
<gene>
    <name evidence="1" type="ORF">NCTC8271_05727</name>
</gene>
<dbReference type="GO" id="GO:0006744">
    <property type="term" value="P:ubiquinone biosynthetic process"/>
    <property type="evidence" value="ECO:0007669"/>
    <property type="project" value="InterPro"/>
</dbReference>
<proteinExistence type="predicted"/>
<dbReference type="EMBL" id="LR134148">
    <property type="protein sequence ID" value="VEA44134.1"/>
    <property type="molecule type" value="Genomic_DNA"/>
</dbReference>
<reference evidence="1 2" key="1">
    <citation type="submission" date="2018-12" db="EMBL/GenBank/DDBJ databases">
        <authorList>
            <consortium name="Pathogen Informatics"/>
        </authorList>
    </citation>
    <scope>NUCLEOTIDE SEQUENCE [LARGE SCALE GENOMIC DNA]</scope>
    <source>
        <strain evidence="1 2">NCTC8271</strain>
    </source>
</reference>
<dbReference type="PANTHER" id="PTHR38693:SF1">
    <property type="entry name" value="UBIQUINONE BIOSYNTHESIS ACCESSORY FACTOR UBIJ"/>
    <property type="match status" value="1"/>
</dbReference>
<evidence type="ECO:0000313" key="1">
    <source>
        <dbReference type="EMBL" id="VEA44134.1"/>
    </source>
</evidence>
<dbReference type="Proteomes" id="UP000273655">
    <property type="component" value="Chromosome 1"/>
</dbReference>
<protein>
    <submittedName>
        <fullName evidence="1">Protein YigP clustered withubiquinone biosynthetic genes</fullName>
    </submittedName>
</protein>
<sequence>MPFKPLVTAGIEGLLNTFLYRSPALKSARTRLQGKVLCVKLKGFSTPLVLVFQ</sequence>
<keyword evidence="1" id="KW-0830">Ubiquinone</keyword>
<dbReference type="InterPro" id="IPR038989">
    <property type="entry name" value="UbiJ"/>
</dbReference>
<name>A0A447PYG4_SALET</name>
<evidence type="ECO:0000313" key="2">
    <source>
        <dbReference type="Proteomes" id="UP000273655"/>
    </source>
</evidence>
<organism evidence="1 2">
    <name type="scientific">Salmonella enterica I</name>
    <dbReference type="NCBI Taxonomy" id="59201"/>
    <lineage>
        <taxon>Bacteria</taxon>
        <taxon>Pseudomonadati</taxon>
        <taxon>Pseudomonadota</taxon>
        <taxon>Gammaproteobacteria</taxon>
        <taxon>Enterobacterales</taxon>
        <taxon>Enterobacteriaceae</taxon>
        <taxon>Salmonella</taxon>
    </lineage>
</organism>
<accession>A0A447PYG4</accession>